<reference evidence="3" key="1">
    <citation type="submission" date="2019-02" db="EMBL/GenBank/DDBJ databases">
        <authorList>
            <person name="Gruber-Vodicka R. H."/>
            <person name="Seah K. B. B."/>
        </authorList>
    </citation>
    <scope>NUCLEOTIDE SEQUENCE</scope>
    <source>
        <strain evidence="3">BECK_BZ163</strain>
        <strain evidence="4">BECK_BZ164</strain>
        <strain evidence="2">BECK_BZ165</strain>
    </source>
</reference>
<proteinExistence type="predicted"/>
<evidence type="ECO:0000313" key="4">
    <source>
        <dbReference type="EMBL" id="VFK06874.1"/>
    </source>
</evidence>
<gene>
    <name evidence="3" type="ORF">BECKFM1743A_GA0114220_102585</name>
    <name evidence="4" type="ORF">BECKFM1743B_GA0114221_100271</name>
    <name evidence="2" type="ORF">BECKFM1743C_GA0114222_101597</name>
</gene>
<evidence type="ECO:0000313" key="2">
    <source>
        <dbReference type="EMBL" id="VFJ55550.1"/>
    </source>
</evidence>
<feature type="transmembrane region" description="Helical" evidence="1">
    <location>
        <begin position="102"/>
        <end position="123"/>
    </location>
</feature>
<keyword evidence="1" id="KW-0812">Transmembrane</keyword>
<dbReference type="EMBL" id="CAADFA010000159">
    <property type="protein sequence ID" value="VFJ55550.1"/>
    <property type="molecule type" value="Genomic_DNA"/>
</dbReference>
<evidence type="ECO:0000256" key="1">
    <source>
        <dbReference type="SAM" id="Phobius"/>
    </source>
</evidence>
<name>A0A450T1T1_9GAMM</name>
<dbReference type="EMBL" id="CAADFL010000027">
    <property type="protein sequence ID" value="VFK06874.1"/>
    <property type="molecule type" value="Genomic_DNA"/>
</dbReference>
<dbReference type="AlphaFoldDB" id="A0A450T1T1"/>
<protein>
    <submittedName>
        <fullName evidence="3">Uncharacterized protein</fullName>
    </submittedName>
</protein>
<evidence type="ECO:0000313" key="3">
    <source>
        <dbReference type="EMBL" id="VFJ60222.1"/>
    </source>
</evidence>
<feature type="transmembrane region" description="Helical" evidence="1">
    <location>
        <begin position="6"/>
        <end position="26"/>
    </location>
</feature>
<keyword evidence="1" id="KW-0472">Membrane</keyword>
<organism evidence="3">
    <name type="scientific">Candidatus Kentrum sp. FM</name>
    <dbReference type="NCBI Taxonomy" id="2126340"/>
    <lineage>
        <taxon>Bacteria</taxon>
        <taxon>Pseudomonadati</taxon>
        <taxon>Pseudomonadota</taxon>
        <taxon>Gammaproteobacteria</taxon>
        <taxon>Candidatus Kentrum</taxon>
    </lineage>
</organism>
<dbReference type="EMBL" id="CAADEZ010000258">
    <property type="protein sequence ID" value="VFJ60222.1"/>
    <property type="molecule type" value="Genomic_DNA"/>
</dbReference>
<accession>A0A450T1T1</accession>
<sequence>MLEIVHYYCACAPCIRALIISINIEVKMERTTSRKRRIDNRRGAETQRKKKKSSILFVLLRALRGSFLLVAAWPRLYYSPAIFCFCARFPAYDGTTKTRRRYARILEIQCLSSCLCVFVSLWFTSSKFKHFGCGSPHYTTIRPFLVFLVRFSCSHPHNVLVRYRYRYRYSLSIFNPASAFFDSDSESRYR</sequence>
<keyword evidence="1" id="KW-1133">Transmembrane helix</keyword>